<accession>A0ABV5V5P5</accession>
<protein>
    <submittedName>
        <fullName evidence="2">Formate dehydrogenase subunit delta</fullName>
    </submittedName>
</protein>
<reference evidence="2 3" key="1">
    <citation type="submission" date="2024-09" db="EMBL/GenBank/DDBJ databases">
        <authorList>
            <person name="Sun Q."/>
            <person name="Mori K."/>
        </authorList>
    </citation>
    <scope>NUCLEOTIDE SEQUENCE [LARGE SCALE GENOMIC DNA]</scope>
    <source>
        <strain evidence="2 3">JCM 12763</strain>
    </source>
</reference>
<dbReference type="RefSeq" id="WP_141337991.1">
    <property type="nucleotide sequence ID" value="NZ_JBHMAX010000024.1"/>
</dbReference>
<dbReference type="Proteomes" id="UP001589613">
    <property type="component" value="Unassembled WGS sequence"/>
</dbReference>
<organism evidence="2 3">
    <name type="scientific">Ornithinimicrobium kibberense</name>
    <dbReference type="NCBI Taxonomy" id="282060"/>
    <lineage>
        <taxon>Bacteria</taxon>
        <taxon>Bacillati</taxon>
        <taxon>Actinomycetota</taxon>
        <taxon>Actinomycetes</taxon>
        <taxon>Micrococcales</taxon>
        <taxon>Ornithinimicrobiaceae</taxon>
        <taxon>Ornithinimicrobium</taxon>
    </lineage>
</organism>
<feature type="compositionally biased region" description="Gly residues" evidence="1">
    <location>
        <begin position="1"/>
        <end position="10"/>
    </location>
</feature>
<sequence length="133" mass="14230">MNGQSSGGPGLVAPEPGAPDLAGPDLDAPTDADPVPDQGPPTGDDVDAQERQHQPADLRMGHDIARAMAHHPPERAAEEIATHLRKFWDPRMRATILARVDRGEPMDDLLRAGVELLREGEIDPSEVRKPSGG</sequence>
<dbReference type="EMBL" id="JBHMAX010000024">
    <property type="protein sequence ID" value="MFB9733090.1"/>
    <property type="molecule type" value="Genomic_DNA"/>
</dbReference>
<dbReference type="Pfam" id="PF11390">
    <property type="entry name" value="FdsD"/>
    <property type="match status" value="1"/>
</dbReference>
<evidence type="ECO:0000256" key="1">
    <source>
        <dbReference type="SAM" id="MobiDB-lite"/>
    </source>
</evidence>
<comment type="caution">
    <text evidence="2">The sequence shown here is derived from an EMBL/GenBank/DDBJ whole genome shotgun (WGS) entry which is preliminary data.</text>
</comment>
<evidence type="ECO:0000313" key="3">
    <source>
        <dbReference type="Proteomes" id="UP001589613"/>
    </source>
</evidence>
<proteinExistence type="predicted"/>
<dbReference type="InterPro" id="IPR021074">
    <property type="entry name" value="Formate_DH_dsu"/>
</dbReference>
<evidence type="ECO:0000313" key="2">
    <source>
        <dbReference type="EMBL" id="MFB9733090.1"/>
    </source>
</evidence>
<feature type="compositionally biased region" description="Basic and acidic residues" evidence="1">
    <location>
        <begin position="48"/>
        <end position="58"/>
    </location>
</feature>
<name>A0ABV5V5P5_9MICO</name>
<keyword evidence="3" id="KW-1185">Reference proteome</keyword>
<gene>
    <name evidence="2" type="ORF">ACFFN0_13655</name>
</gene>
<feature type="region of interest" description="Disordered" evidence="1">
    <location>
        <begin position="1"/>
        <end position="58"/>
    </location>
</feature>